<comment type="caution">
    <text evidence="1">The sequence shown here is derived from an EMBL/GenBank/DDBJ whole genome shotgun (WGS) entry which is preliminary data.</text>
</comment>
<proteinExistence type="predicted"/>
<reference evidence="1 2" key="1">
    <citation type="submission" date="2015-05" db="EMBL/GenBank/DDBJ databases">
        <title>Critical biogeochemical functions in the subsurface are associated with bacteria from new phyla and little studied lineages.</title>
        <authorList>
            <person name="Hug L.A."/>
            <person name="Thomas B.C."/>
            <person name="Sharon I."/>
            <person name="Brown C.T."/>
            <person name="Sharma R."/>
            <person name="Hettich R.L."/>
            <person name="Wilkins M.J."/>
            <person name="Williams K.H."/>
            <person name="Singh A."/>
            <person name="Banfield J.F."/>
        </authorList>
    </citation>
    <scope>NUCLEOTIDE SEQUENCE [LARGE SCALE GENOMIC DNA]</scope>
    <source>
        <strain evidence="1">CSP1-7</strain>
    </source>
</reference>
<evidence type="ECO:0000313" key="1">
    <source>
        <dbReference type="EMBL" id="KRT67420.1"/>
    </source>
</evidence>
<evidence type="ECO:0000313" key="2">
    <source>
        <dbReference type="Proteomes" id="UP000051297"/>
    </source>
</evidence>
<protein>
    <submittedName>
        <fullName evidence="1">Uncharacterized protein</fullName>
    </submittedName>
</protein>
<dbReference type="AlphaFoldDB" id="A0A0T5ZX84"/>
<organism evidence="1 2">
    <name type="scientific">candidate division WWE3 bacterium CSP1-7</name>
    <dbReference type="NCBI Taxonomy" id="1576480"/>
    <lineage>
        <taxon>Bacteria</taxon>
        <taxon>Katanobacteria</taxon>
    </lineage>
</organism>
<sequence>MAKGKKAYRSREELRLVLKKYRESAKRLRKFSGFTPLNGVERMALDCFEALGEALYSLR</sequence>
<name>A0A0T5ZX84_UNCKA</name>
<dbReference type="STRING" id="1576480.XU08_C0003G0096"/>
<dbReference type="Proteomes" id="UP000051297">
    <property type="component" value="Unassembled WGS sequence"/>
</dbReference>
<gene>
    <name evidence="1" type="ORF">XU08_C0003G0096</name>
</gene>
<dbReference type="EMBL" id="LDXK01000003">
    <property type="protein sequence ID" value="KRT67420.1"/>
    <property type="molecule type" value="Genomic_DNA"/>
</dbReference>
<accession>A0A0T5ZX84</accession>